<organism evidence="19 20">
    <name type="scientific">Pseudaminobacter soli</name>
    <name type="common">ex Li et al. 2025</name>
    <dbReference type="NCBI Taxonomy" id="1295366"/>
    <lineage>
        <taxon>Bacteria</taxon>
        <taxon>Pseudomonadati</taxon>
        <taxon>Pseudomonadota</taxon>
        <taxon>Alphaproteobacteria</taxon>
        <taxon>Hyphomicrobiales</taxon>
        <taxon>Phyllobacteriaceae</taxon>
        <taxon>Pseudaminobacter</taxon>
    </lineage>
</organism>
<keyword evidence="9" id="KW-0456">Lyase</keyword>
<keyword evidence="6" id="KW-0949">S-adenosyl-L-methionine</keyword>
<dbReference type="Gene3D" id="3.30.160.110">
    <property type="entry name" value="Siroheme synthase, domain 2"/>
    <property type="match status" value="1"/>
</dbReference>
<evidence type="ECO:0000313" key="20">
    <source>
        <dbReference type="Proteomes" id="UP000240653"/>
    </source>
</evidence>
<dbReference type="GO" id="GO:0019354">
    <property type="term" value="P:siroheme biosynthetic process"/>
    <property type="evidence" value="ECO:0007669"/>
    <property type="project" value="UniProtKB-UniPathway"/>
</dbReference>
<dbReference type="NCBIfam" id="NF004790">
    <property type="entry name" value="PRK06136.1"/>
    <property type="match status" value="1"/>
</dbReference>
<feature type="domain" description="Tetrapyrrole methylase" evidence="16">
    <location>
        <begin position="224"/>
        <end position="433"/>
    </location>
</feature>
<dbReference type="GO" id="GO:0009236">
    <property type="term" value="P:cobalamin biosynthetic process"/>
    <property type="evidence" value="ECO:0007669"/>
    <property type="project" value="UniProtKB-KW"/>
</dbReference>
<evidence type="ECO:0000256" key="14">
    <source>
        <dbReference type="PIRSR" id="PIRSR036426-1"/>
    </source>
</evidence>
<dbReference type="InterPro" id="IPR006367">
    <property type="entry name" value="Sirohaem_synthase_N"/>
</dbReference>
<evidence type="ECO:0000259" key="18">
    <source>
        <dbReference type="Pfam" id="PF14824"/>
    </source>
</evidence>
<evidence type="ECO:0000256" key="10">
    <source>
        <dbReference type="ARBA" id="ARBA00023244"/>
    </source>
</evidence>
<dbReference type="PANTHER" id="PTHR45790">
    <property type="entry name" value="SIROHEME SYNTHASE-RELATED"/>
    <property type="match status" value="1"/>
</dbReference>
<feature type="domain" description="Sirohaem synthase dimerisation" evidence="17">
    <location>
        <begin position="157"/>
        <end position="214"/>
    </location>
</feature>
<dbReference type="UniPathway" id="UPA00262">
    <property type="reaction ID" value="UER00211"/>
</dbReference>
<evidence type="ECO:0000313" key="19">
    <source>
        <dbReference type="EMBL" id="PSJ55597.1"/>
    </source>
</evidence>
<dbReference type="NCBIfam" id="TIGR01470">
    <property type="entry name" value="cysG_Nterm"/>
    <property type="match status" value="1"/>
</dbReference>
<dbReference type="Gene3D" id="3.40.50.720">
    <property type="entry name" value="NAD(P)-binding Rossmann-like Domain"/>
    <property type="match status" value="1"/>
</dbReference>
<keyword evidence="5 15" id="KW-0808">Transferase</keyword>
<dbReference type="GO" id="GO:0043115">
    <property type="term" value="F:precorrin-2 dehydrogenase activity"/>
    <property type="evidence" value="ECO:0007669"/>
    <property type="project" value="UniProtKB-EC"/>
</dbReference>
<dbReference type="PROSITE" id="PS00839">
    <property type="entry name" value="SUMT_1"/>
    <property type="match status" value="1"/>
</dbReference>
<gene>
    <name evidence="19" type="primary">cobA</name>
    <name evidence="19" type="ORF">C7I85_26450</name>
</gene>
<evidence type="ECO:0000256" key="4">
    <source>
        <dbReference type="ARBA" id="ARBA00022603"/>
    </source>
</evidence>
<protein>
    <submittedName>
        <fullName evidence="19">Uroporphyrinogen-III C-methyltransferase</fullName>
    </submittedName>
</protein>
<dbReference type="CDD" id="cd11642">
    <property type="entry name" value="SUMT"/>
    <property type="match status" value="1"/>
</dbReference>
<dbReference type="GO" id="GO:0032259">
    <property type="term" value="P:methylation"/>
    <property type="evidence" value="ECO:0007669"/>
    <property type="project" value="UniProtKB-KW"/>
</dbReference>
<name>A0A2P7RZD6_9HYPH</name>
<evidence type="ECO:0000256" key="13">
    <source>
        <dbReference type="ARBA" id="ARBA00047561"/>
    </source>
</evidence>
<proteinExistence type="inferred from homology"/>
<dbReference type="SUPFAM" id="SSF51735">
    <property type="entry name" value="NAD(P)-binding Rossmann-fold domains"/>
    <property type="match status" value="1"/>
</dbReference>
<comment type="caution">
    <text evidence="19">The sequence shown here is derived from an EMBL/GenBank/DDBJ whole genome shotgun (WGS) entry which is preliminary data.</text>
</comment>
<dbReference type="PIRSF" id="PIRSF036426">
    <property type="entry name" value="Sirohaem_synth"/>
    <property type="match status" value="1"/>
</dbReference>
<keyword evidence="7" id="KW-0560">Oxidoreductase</keyword>
<dbReference type="RefSeq" id="WP_106726997.1">
    <property type="nucleotide sequence ID" value="NZ_PXYL01000023.1"/>
</dbReference>
<evidence type="ECO:0000256" key="6">
    <source>
        <dbReference type="ARBA" id="ARBA00022691"/>
    </source>
</evidence>
<feature type="domain" description="Siroheme synthase central" evidence="18">
    <location>
        <begin position="128"/>
        <end position="153"/>
    </location>
</feature>
<keyword evidence="20" id="KW-1185">Reference proteome</keyword>
<evidence type="ECO:0000256" key="12">
    <source>
        <dbReference type="ARBA" id="ARBA00025705"/>
    </source>
</evidence>
<comment type="similarity">
    <text evidence="2 15">Belongs to the precorrin methyltransferase family.</text>
</comment>
<dbReference type="NCBIfam" id="NF007922">
    <property type="entry name" value="PRK10637.1"/>
    <property type="match status" value="1"/>
</dbReference>
<dbReference type="SUPFAM" id="SSF75615">
    <property type="entry name" value="Siroheme synthase middle domains-like"/>
    <property type="match status" value="1"/>
</dbReference>
<keyword evidence="3" id="KW-0169">Cobalamin biosynthesis</keyword>
<sequence>MTQSPAKLNAFPVFMRVEGQAVVIVGGGDEAFAKARLLAQSSARLVVVSDEVAPEFAAWIADGAATHIDAVYQPSQLKGAALVFAATGDAGQDRTVSEDARRLGIPVNAVDRPELCDFFTPALVNRAPLAIAIGTEGAGPVLAQMVRAKIDRMLSPSLGSLAALASSFREVAEALLPKGNARRRFWREFFAGAPARAMERGEALAARRAAADLLGDTDAAAGHVVLVGAGPGAEDLLTLRAHRHLMEADVIVHDALVPEAVIAMGRRDAERLPVGKRKGCHSKSQAEINDLLVRLGREGKRVVRLKSGDPLVFGRAGEEMQALRDAGISYEVVPGVTAAFAAAADFELPLTLRGVTSSMVFTTGHDLKGKSLPDWAKLAISGATVAVYMGRSVAADVATRLIEAGLAADTAVAVVENASLAGRRKFHGTLADLPSLEERTDLTGPVMTIIGDAVAGANFEGSEPLVRRRGNIGNKKFEERVA</sequence>
<dbReference type="Pfam" id="PF10414">
    <property type="entry name" value="CysG_dimeriser"/>
    <property type="match status" value="1"/>
</dbReference>
<evidence type="ECO:0000256" key="1">
    <source>
        <dbReference type="ARBA" id="ARBA00005010"/>
    </source>
</evidence>
<dbReference type="GO" id="GO:0051287">
    <property type="term" value="F:NAD binding"/>
    <property type="evidence" value="ECO:0007669"/>
    <property type="project" value="InterPro"/>
</dbReference>
<dbReference type="PROSITE" id="PS00840">
    <property type="entry name" value="SUMT_2"/>
    <property type="match status" value="1"/>
</dbReference>
<dbReference type="InterPro" id="IPR012409">
    <property type="entry name" value="Sirohaem_synth"/>
</dbReference>
<dbReference type="AlphaFoldDB" id="A0A2P7RZD6"/>
<dbReference type="OrthoDB" id="9815856at2"/>
<dbReference type="NCBIfam" id="TIGR01469">
    <property type="entry name" value="cobA_cysG_Cterm"/>
    <property type="match status" value="1"/>
</dbReference>
<evidence type="ECO:0000256" key="9">
    <source>
        <dbReference type="ARBA" id="ARBA00023239"/>
    </source>
</evidence>
<feature type="active site" description="Proton donor" evidence="14">
    <location>
        <position position="276"/>
    </location>
</feature>
<evidence type="ECO:0000259" key="16">
    <source>
        <dbReference type="Pfam" id="PF00590"/>
    </source>
</evidence>
<keyword evidence="8" id="KW-0520">NAD</keyword>
<keyword evidence="10" id="KW-0627">Porphyrin biosynthesis</keyword>
<dbReference type="Pfam" id="PF00590">
    <property type="entry name" value="TP_methylase"/>
    <property type="match status" value="1"/>
</dbReference>
<comment type="pathway">
    <text evidence="12">Porphyrin-containing compound metabolism; siroheme biosynthesis; precorrin-2 from uroporphyrinogen III: step 1/1.</text>
</comment>
<dbReference type="InterPro" id="IPR028281">
    <property type="entry name" value="Sirohaem_synthase_central"/>
</dbReference>
<dbReference type="PANTHER" id="PTHR45790:SF3">
    <property type="entry name" value="S-ADENOSYL-L-METHIONINE-DEPENDENT UROPORPHYRINOGEN III METHYLTRANSFERASE, CHLOROPLASTIC"/>
    <property type="match status" value="1"/>
</dbReference>
<keyword evidence="4 15" id="KW-0489">Methyltransferase</keyword>
<comment type="catalytic activity">
    <reaction evidence="13">
        <text>precorrin-2 + NAD(+) = sirohydrochlorin + NADH + 2 H(+)</text>
        <dbReference type="Rhea" id="RHEA:15613"/>
        <dbReference type="ChEBI" id="CHEBI:15378"/>
        <dbReference type="ChEBI" id="CHEBI:57540"/>
        <dbReference type="ChEBI" id="CHEBI:57945"/>
        <dbReference type="ChEBI" id="CHEBI:58351"/>
        <dbReference type="ChEBI" id="CHEBI:58827"/>
        <dbReference type="EC" id="1.3.1.76"/>
    </reaction>
</comment>
<dbReference type="InterPro" id="IPR014776">
    <property type="entry name" value="4pyrrole_Mease_sub2"/>
</dbReference>
<dbReference type="InterPro" id="IPR019478">
    <property type="entry name" value="Sirohaem_synthase_dimer_dom"/>
</dbReference>
<dbReference type="InterPro" id="IPR036291">
    <property type="entry name" value="NAD(P)-bd_dom_sf"/>
</dbReference>
<dbReference type="FunFam" id="3.40.1010.10:FF:000001">
    <property type="entry name" value="Siroheme synthase"/>
    <property type="match status" value="1"/>
</dbReference>
<dbReference type="Proteomes" id="UP000240653">
    <property type="component" value="Unassembled WGS sequence"/>
</dbReference>
<dbReference type="SUPFAM" id="SSF53790">
    <property type="entry name" value="Tetrapyrrole methylase"/>
    <property type="match status" value="1"/>
</dbReference>
<dbReference type="Gene3D" id="3.30.950.10">
    <property type="entry name" value="Methyltransferase, Cobalt-precorrin-4 Transmethylase, Domain 2"/>
    <property type="match status" value="1"/>
</dbReference>
<evidence type="ECO:0000256" key="15">
    <source>
        <dbReference type="RuleBase" id="RU003960"/>
    </source>
</evidence>
<keyword evidence="11" id="KW-0511">Multifunctional enzyme</keyword>
<dbReference type="Gene3D" id="1.10.8.210">
    <property type="entry name" value="Sirohaem synthase, dimerisation domain"/>
    <property type="match status" value="1"/>
</dbReference>
<evidence type="ECO:0000256" key="8">
    <source>
        <dbReference type="ARBA" id="ARBA00023027"/>
    </source>
</evidence>
<evidence type="ECO:0000256" key="5">
    <source>
        <dbReference type="ARBA" id="ARBA00022679"/>
    </source>
</evidence>
<dbReference type="InterPro" id="IPR035996">
    <property type="entry name" value="4pyrrol_Methylase_sf"/>
</dbReference>
<evidence type="ECO:0000256" key="7">
    <source>
        <dbReference type="ARBA" id="ARBA00023002"/>
    </source>
</evidence>
<dbReference type="Pfam" id="PF14824">
    <property type="entry name" value="Sirohm_synth_M"/>
    <property type="match status" value="1"/>
</dbReference>
<accession>A0A2P7RZD6</accession>
<evidence type="ECO:0000256" key="2">
    <source>
        <dbReference type="ARBA" id="ARBA00005879"/>
    </source>
</evidence>
<dbReference type="InterPro" id="IPR000878">
    <property type="entry name" value="4pyrrol_Mease"/>
</dbReference>
<comment type="pathway">
    <text evidence="1">Porphyrin-containing compound metabolism; siroheme biosynthesis; sirohydrochlorin from precorrin-2: step 1/1.</text>
</comment>
<dbReference type="EMBL" id="PXYL01000023">
    <property type="protein sequence ID" value="PSJ55597.1"/>
    <property type="molecule type" value="Genomic_DNA"/>
</dbReference>
<evidence type="ECO:0000256" key="3">
    <source>
        <dbReference type="ARBA" id="ARBA00022573"/>
    </source>
</evidence>
<dbReference type="InterPro" id="IPR014777">
    <property type="entry name" value="4pyrrole_Mease_sub1"/>
</dbReference>
<dbReference type="GO" id="GO:0051266">
    <property type="term" value="F:sirohydrochlorin ferrochelatase activity"/>
    <property type="evidence" value="ECO:0007669"/>
    <property type="project" value="InterPro"/>
</dbReference>
<dbReference type="Gene3D" id="3.40.1010.10">
    <property type="entry name" value="Cobalt-precorrin-4 Transmethylase, Domain 1"/>
    <property type="match status" value="1"/>
</dbReference>
<dbReference type="InterPro" id="IPR050161">
    <property type="entry name" value="Siro_Cobalamin_biosynth"/>
</dbReference>
<dbReference type="GO" id="GO:0004851">
    <property type="term" value="F:uroporphyrin-III C-methyltransferase activity"/>
    <property type="evidence" value="ECO:0007669"/>
    <property type="project" value="InterPro"/>
</dbReference>
<dbReference type="Pfam" id="PF13241">
    <property type="entry name" value="NAD_binding_7"/>
    <property type="match status" value="1"/>
</dbReference>
<evidence type="ECO:0000259" key="17">
    <source>
        <dbReference type="Pfam" id="PF10414"/>
    </source>
</evidence>
<dbReference type="InterPro" id="IPR003043">
    <property type="entry name" value="Uropor_MeTrfase_CS"/>
</dbReference>
<evidence type="ECO:0000256" key="11">
    <source>
        <dbReference type="ARBA" id="ARBA00023268"/>
    </source>
</evidence>
<reference evidence="19 20" key="1">
    <citation type="submission" date="2018-03" db="EMBL/GenBank/DDBJ databases">
        <title>The draft genome of Mesorhizobium soli JCM 19897.</title>
        <authorList>
            <person name="Li L."/>
            <person name="Liu L."/>
            <person name="Liang L."/>
            <person name="Wang T."/>
            <person name="Zhang X."/>
        </authorList>
    </citation>
    <scope>NUCLEOTIDE SEQUENCE [LARGE SCALE GENOMIC DNA]</scope>
    <source>
        <strain evidence="19 20">JCM 19897</strain>
    </source>
</reference>
<dbReference type="InterPro" id="IPR037115">
    <property type="entry name" value="Sirohaem_synt_dimer_dom_sf"/>
</dbReference>
<feature type="active site" description="Proton acceptor" evidence="14">
    <location>
        <position position="254"/>
    </location>
</feature>
<dbReference type="InterPro" id="IPR006366">
    <property type="entry name" value="CobA/CysG_C"/>
</dbReference>